<feature type="compositionally biased region" description="Polar residues" evidence="1">
    <location>
        <begin position="117"/>
        <end position="126"/>
    </location>
</feature>
<dbReference type="AlphaFoldDB" id="A0A9P6W2W3"/>
<dbReference type="Proteomes" id="UP000777482">
    <property type="component" value="Unassembled WGS sequence"/>
</dbReference>
<evidence type="ECO:0000256" key="1">
    <source>
        <dbReference type="SAM" id="MobiDB-lite"/>
    </source>
</evidence>
<feature type="compositionally biased region" description="Polar residues" evidence="1">
    <location>
        <begin position="16"/>
        <end position="25"/>
    </location>
</feature>
<dbReference type="OrthoDB" id="2525777at2759"/>
<feature type="region of interest" description="Disordered" evidence="1">
    <location>
        <begin position="1"/>
        <end position="162"/>
    </location>
</feature>
<protein>
    <submittedName>
        <fullName evidence="2">Uncharacterized protein</fullName>
    </submittedName>
</protein>
<dbReference type="EMBL" id="PUHQ01000022">
    <property type="protein sequence ID" value="KAG0663058.1"/>
    <property type="molecule type" value="Genomic_DNA"/>
</dbReference>
<keyword evidence="3" id="KW-1185">Reference proteome</keyword>
<feature type="compositionally biased region" description="Low complexity" evidence="1">
    <location>
        <begin position="96"/>
        <end position="111"/>
    </location>
</feature>
<comment type="caution">
    <text evidence="2">The sequence shown here is derived from an EMBL/GenBank/DDBJ whole genome shotgun (WGS) entry which is preliminary data.</text>
</comment>
<organism evidence="2 3">
    <name type="scientific">Rhodotorula mucilaginosa</name>
    <name type="common">Yeast</name>
    <name type="synonym">Rhodotorula rubra</name>
    <dbReference type="NCBI Taxonomy" id="5537"/>
    <lineage>
        <taxon>Eukaryota</taxon>
        <taxon>Fungi</taxon>
        <taxon>Dikarya</taxon>
        <taxon>Basidiomycota</taxon>
        <taxon>Pucciniomycotina</taxon>
        <taxon>Microbotryomycetes</taxon>
        <taxon>Sporidiobolales</taxon>
        <taxon>Sporidiobolaceae</taxon>
        <taxon>Rhodotorula</taxon>
    </lineage>
</organism>
<gene>
    <name evidence="2" type="ORF">C6P46_002901</name>
</gene>
<name>A0A9P6W2W3_RHOMI</name>
<accession>A0A9P6W2W3</accession>
<sequence length="842" mass="92348">MEALGAWGRPGLQTGDRYNNLSSPPFSYFPDKPLPAPPSPTPPLLCWEEWQPPCHPPAYWQTETGSAPKRAREENVPSSSTSPGPATKRAHNGVATRASTTLSSSSETQPSRIDCNTRASSGSARCQRQQQPQQLGLSATSWDEKPVLTSEEADRTNESSRIPYRQDKAPELVSYHKFSLQDCRHQTIPFKHKKTTYRRHEHYVTCVEELLSRLNKACDQQFRAPTRHDCVWQDKGTDVSQTVVEMTVELKGIWQMARPETVKLGRGGPEYSPMEKNPSSQLRTFTLPGAAQNPSEAIEIKIPEKDTENSSNSNCSADSFTIWRFSSRHGLEISPNTDREDGAELQQHVGAYELRKTTWTGVSSNEGPVLVVHFVHPSVYNPTQRNSSSGPSSKELCTNLPSTARTAQAAALQTTNLFLAAAESPDKTGRGPVYPAVVLTQFEVMADKEHAPPVKVAAFVLQALTSSEEPSPVTSSSAQSTSKLATQMDKFSKKGNLLVLQRRMAKHDGKRNGTYTEVEDGLKVATLVPTEEGATAYDDNILKHFGSTAEALSMLSANTYSLMYECNPITQLAALYKQGQIRRPAKRSFIDLYRRGQRAAAGRRGRTKRESKVSALRGGVEARSLRLRSRTRRNRWSSQLSPSCLSLQLAEVHVHTPLLGKRSFPGPSIMTTPPLRGFARPPRSDGDGLLPTCWNGATNVALLSTATGRATLLNTRKSDYSLSSALQEDSKRLYLTGSSSIGKTFTTTVLAKVAAEYGLASDQQQDAAEYLGRVLEPDSTGRASALSTSANIVFSVSIACRCGKVQLQTENDKMLSVEPVAHVSEGVEMSEEPQSMTDRPCM</sequence>
<reference evidence="2 3" key="1">
    <citation type="submission" date="2020-11" db="EMBL/GenBank/DDBJ databases">
        <title>Kefir isolates.</title>
        <authorList>
            <person name="Marcisauskas S."/>
            <person name="Kim Y."/>
            <person name="Blasche S."/>
        </authorList>
    </citation>
    <scope>NUCLEOTIDE SEQUENCE [LARGE SCALE GENOMIC DNA]</scope>
    <source>
        <strain evidence="2 3">KR</strain>
    </source>
</reference>
<feature type="compositionally biased region" description="Basic and acidic residues" evidence="1">
    <location>
        <begin position="142"/>
        <end position="162"/>
    </location>
</feature>
<evidence type="ECO:0000313" key="2">
    <source>
        <dbReference type="EMBL" id="KAG0663058.1"/>
    </source>
</evidence>
<evidence type="ECO:0000313" key="3">
    <source>
        <dbReference type="Proteomes" id="UP000777482"/>
    </source>
</evidence>
<proteinExistence type="predicted"/>
<feature type="compositionally biased region" description="Pro residues" evidence="1">
    <location>
        <begin position="32"/>
        <end position="43"/>
    </location>
</feature>